<evidence type="ECO:0000313" key="2">
    <source>
        <dbReference type="EMBL" id="CAA9388297.1"/>
    </source>
</evidence>
<feature type="non-terminal residue" evidence="2">
    <location>
        <position position="38"/>
    </location>
</feature>
<feature type="compositionally biased region" description="Basic residues" evidence="1">
    <location>
        <begin position="20"/>
        <end position="29"/>
    </location>
</feature>
<sequence length="38" mass="4063">GPRAGRRRRPLGGVRAGAGPRHHRRRRGARGQLQAGPG</sequence>
<proteinExistence type="predicted"/>
<dbReference type="AlphaFoldDB" id="A0A6J4NIW1"/>
<gene>
    <name evidence="2" type="ORF">AVDCRST_MAG64-1039</name>
</gene>
<dbReference type="GO" id="GO:0004386">
    <property type="term" value="F:helicase activity"/>
    <property type="evidence" value="ECO:0007669"/>
    <property type="project" value="UniProtKB-KW"/>
</dbReference>
<reference evidence="2" key="1">
    <citation type="submission" date="2020-02" db="EMBL/GenBank/DDBJ databases">
        <authorList>
            <person name="Meier V. D."/>
        </authorList>
    </citation>
    <scope>NUCLEOTIDE SEQUENCE</scope>
    <source>
        <strain evidence="2">AVDCRST_MAG64</strain>
    </source>
</reference>
<name>A0A6J4NIW1_9BACT</name>
<keyword evidence="2" id="KW-0067">ATP-binding</keyword>
<feature type="compositionally biased region" description="Basic residues" evidence="1">
    <location>
        <begin position="1"/>
        <end position="10"/>
    </location>
</feature>
<dbReference type="EMBL" id="CADCUQ010000246">
    <property type="protein sequence ID" value="CAA9388297.1"/>
    <property type="molecule type" value="Genomic_DNA"/>
</dbReference>
<accession>A0A6J4NIW1</accession>
<protein>
    <submittedName>
        <fullName evidence="2">Helicase PriA essential for oriC/DnaA-independent DNA replication</fullName>
    </submittedName>
</protein>
<feature type="region of interest" description="Disordered" evidence="1">
    <location>
        <begin position="1"/>
        <end position="38"/>
    </location>
</feature>
<keyword evidence="2" id="KW-0378">Hydrolase</keyword>
<keyword evidence="2" id="KW-0547">Nucleotide-binding</keyword>
<evidence type="ECO:0000256" key="1">
    <source>
        <dbReference type="SAM" id="MobiDB-lite"/>
    </source>
</evidence>
<organism evidence="2">
    <name type="scientific">uncultured Phycisphaerae bacterium</name>
    <dbReference type="NCBI Taxonomy" id="904963"/>
    <lineage>
        <taxon>Bacteria</taxon>
        <taxon>Pseudomonadati</taxon>
        <taxon>Planctomycetota</taxon>
        <taxon>Phycisphaerae</taxon>
        <taxon>environmental samples</taxon>
    </lineage>
</organism>
<feature type="non-terminal residue" evidence="2">
    <location>
        <position position="1"/>
    </location>
</feature>
<keyword evidence="2" id="KW-0347">Helicase</keyword>